<dbReference type="Proteomes" id="UP000251800">
    <property type="component" value="Unassembled WGS sequence"/>
</dbReference>
<dbReference type="SUPFAM" id="SSF55785">
    <property type="entry name" value="PYP-like sensor domain (PAS domain)"/>
    <property type="match status" value="1"/>
</dbReference>
<evidence type="ECO:0000313" key="4">
    <source>
        <dbReference type="Proteomes" id="UP000251800"/>
    </source>
</evidence>
<dbReference type="OrthoDB" id="7052318at2"/>
<sequence length="683" mass="75596">MTRSSHKHQLIVASRTENLANTIQSELRNTGIHTQVHWPSASDEFGAMLESLEPELVLCEERLKDPAVEDVIRAVRDFDPDLPVLVMGDHVTLMRTVGALDLGARDFVSSLDMRHLTLIARRELECYADRRRMHALFKRSQELEARARALLKETGDAVLHANEGVITEVNPAFLGILGRTTGDDALIGQTLLDIAALDDQSTLKTVLKRARKKPGVEIEAEVRLMGKDGVTPPIQLGVSAKTVDGELITECMIHQGALERAFTPGSRPDLFKRLSALTPPTDGSTQAMVLVLVDQFDGLEERIGYLDSDQVLQRLYDMLAPVQAPGDRVFRFSMSELILLIRRDSPEATRDFADRLLDVVTSATFTTAEHETSITATIVSFPLTGDERPQSLIRDMRRNAAQVSRRGGNVSVFMGPTAEATERKRVADQQAQRIREALAGDGLRLVFQPIASLEGEPGRLLDTHLRMLTGDGSELMAMDFLPVAIEYGLMPQIDEWVMQAAVRQLAESDESGGDDPTLFIRMSNQTLANPDAMLKVWQDAVETQRIRPAQLVFEIGEGQIHDHRSKFAALRQKIIDGQGRLAIDRFGNRHASIGLLSTVEPEFIKLDPAFTRSLESSDDSARRQFAEIIETAQSKGIRTIAEHVEDANAMAQLWQLGINYVQGNHVQSSMTADEPLADSIALV</sequence>
<keyword evidence="4" id="KW-1185">Reference proteome</keyword>
<dbReference type="EMBL" id="QEQK01000008">
    <property type="protein sequence ID" value="PWN55800.1"/>
    <property type="molecule type" value="Genomic_DNA"/>
</dbReference>
<dbReference type="InterPro" id="IPR043128">
    <property type="entry name" value="Rev_trsase/Diguanyl_cyclase"/>
</dbReference>
<dbReference type="Pfam" id="PF00563">
    <property type="entry name" value="EAL"/>
    <property type="match status" value="1"/>
</dbReference>
<dbReference type="CDD" id="cd01948">
    <property type="entry name" value="EAL"/>
    <property type="match status" value="1"/>
</dbReference>
<dbReference type="PANTHER" id="PTHR33121">
    <property type="entry name" value="CYCLIC DI-GMP PHOSPHODIESTERASE PDEF"/>
    <property type="match status" value="1"/>
</dbReference>
<evidence type="ECO:0000259" key="2">
    <source>
        <dbReference type="PROSITE" id="PS50887"/>
    </source>
</evidence>
<evidence type="ECO:0008006" key="5">
    <source>
        <dbReference type="Google" id="ProtNLM"/>
    </source>
</evidence>
<dbReference type="InterPro" id="IPR035965">
    <property type="entry name" value="PAS-like_dom_sf"/>
</dbReference>
<dbReference type="Gene3D" id="3.30.70.270">
    <property type="match status" value="1"/>
</dbReference>
<dbReference type="InterPro" id="IPR050706">
    <property type="entry name" value="Cyclic-di-GMP_PDE-like"/>
</dbReference>
<feature type="domain" description="EAL" evidence="1">
    <location>
        <begin position="427"/>
        <end position="683"/>
    </location>
</feature>
<dbReference type="NCBIfam" id="TIGR00229">
    <property type="entry name" value="sensory_box"/>
    <property type="match status" value="1"/>
</dbReference>
<evidence type="ECO:0000259" key="1">
    <source>
        <dbReference type="PROSITE" id="PS50883"/>
    </source>
</evidence>
<accession>A0A363UK43</accession>
<dbReference type="SMART" id="SM00091">
    <property type="entry name" value="PAS"/>
    <property type="match status" value="1"/>
</dbReference>
<proteinExistence type="predicted"/>
<dbReference type="InterPro" id="IPR000160">
    <property type="entry name" value="GGDEF_dom"/>
</dbReference>
<dbReference type="InterPro" id="IPR029787">
    <property type="entry name" value="Nucleotide_cyclase"/>
</dbReference>
<dbReference type="InterPro" id="IPR011006">
    <property type="entry name" value="CheY-like_superfamily"/>
</dbReference>
<dbReference type="InterPro" id="IPR035919">
    <property type="entry name" value="EAL_sf"/>
</dbReference>
<dbReference type="Gene3D" id="3.20.20.450">
    <property type="entry name" value="EAL domain"/>
    <property type="match status" value="1"/>
</dbReference>
<dbReference type="RefSeq" id="WP_109720412.1">
    <property type="nucleotide sequence ID" value="NZ_QEQK01000008.1"/>
</dbReference>
<feature type="domain" description="GGDEF" evidence="2">
    <location>
        <begin position="284"/>
        <end position="416"/>
    </location>
</feature>
<gene>
    <name evidence="3" type="ORF">DEH80_10275</name>
</gene>
<dbReference type="SMART" id="SM00052">
    <property type="entry name" value="EAL"/>
    <property type="match status" value="1"/>
</dbReference>
<protein>
    <recommendedName>
        <fullName evidence="5">EAL domain-containing protein</fullName>
    </recommendedName>
</protein>
<dbReference type="PROSITE" id="PS50883">
    <property type="entry name" value="EAL"/>
    <property type="match status" value="1"/>
</dbReference>
<organism evidence="3 4">
    <name type="scientific">Abyssibacter profundi</name>
    <dbReference type="NCBI Taxonomy" id="2182787"/>
    <lineage>
        <taxon>Bacteria</taxon>
        <taxon>Pseudomonadati</taxon>
        <taxon>Pseudomonadota</taxon>
        <taxon>Gammaproteobacteria</taxon>
        <taxon>Chromatiales</taxon>
        <taxon>Oceanococcaceae</taxon>
        <taxon>Abyssibacter</taxon>
    </lineage>
</organism>
<dbReference type="Gene3D" id="3.30.450.20">
    <property type="entry name" value="PAS domain"/>
    <property type="match status" value="1"/>
</dbReference>
<name>A0A363UK43_9GAMM</name>
<evidence type="ECO:0000313" key="3">
    <source>
        <dbReference type="EMBL" id="PWN55800.1"/>
    </source>
</evidence>
<dbReference type="PROSITE" id="PS50887">
    <property type="entry name" value="GGDEF"/>
    <property type="match status" value="1"/>
</dbReference>
<dbReference type="SUPFAM" id="SSF141868">
    <property type="entry name" value="EAL domain-like"/>
    <property type="match status" value="1"/>
</dbReference>
<dbReference type="AlphaFoldDB" id="A0A363UK43"/>
<dbReference type="InterPro" id="IPR001633">
    <property type="entry name" value="EAL_dom"/>
</dbReference>
<comment type="caution">
    <text evidence="3">The sequence shown here is derived from an EMBL/GenBank/DDBJ whole genome shotgun (WGS) entry which is preliminary data.</text>
</comment>
<dbReference type="SUPFAM" id="SSF55073">
    <property type="entry name" value="Nucleotide cyclase"/>
    <property type="match status" value="1"/>
</dbReference>
<reference evidence="3 4" key="1">
    <citation type="submission" date="2018-05" db="EMBL/GenBank/DDBJ databases">
        <title>Abyssibacter profundi OUC007T gen. nov., sp. nov, a marine bacterium isolated from seawater of the Mariana Trench.</title>
        <authorList>
            <person name="Zhou S."/>
        </authorList>
    </citation>
    <scope>NUCLEOTIDE SEQUENCE [LARGE SCALE GENOMIC DNA]</scope>
    <source>
        <strain evidence="3 4">OUC007</strain>
    </source>
</reference>
<dbReference type="SUPFAM" id="SSF52172">
    <property type="entry name" value="CheY-like"/>
    <property type="match status" value="1"/>
</dbReference>
<dbReference type="CDD" id="cd00130">
    <property type="entry name" value="PAS"/>
    <property type="match status" value="1"/>
</dbReference>
<dbReference type="InterPro" id="IPR000014">
    <property type="entry name" value="PAS"/>
</dbReference>
<dbReference type="GO" id="GO:0071111">
    <property type="term" value="F:cyclic-guanylate-specific phosphodiesterase activity"/>
    <property type="evidence" value="ECO:0007669"/>
    <property type="project" value="InterPro"/>
</dbReference>
<dbReference type="Pfam" id="PF00990">
    <property type="entry name" value="GGDEF"/>
    <property type="match status" value="1"/>
</dbReference>
<dbReference type="Gene3D" id="3.40.50.2300">
    <property type="match status" value="1"/>
</dbReference>
<dbReference type="PANTHER" id="PTHR33121:SF70">
    <property type="entry name" value="SIGNALING PROTEIN YKOW"/>
    <property type="match status" value="1"/>
</dbReference>